<organism evidence="1 2">
    <name type="scientific">Staurois parvus</name>
    <dbReference type="NCBI Taxonomy" id="386267"/>
    <lineage>
        <taxon>Eukaryota</taxon>
        <taxon>Metazoa</taxon>
        <taxon>Chordata</taxon>
        <taxon>Craniata</taxon>
        <taxon>Vertebrata</taxon>
        <taxon>Euteleostomi</taxon>
        <taxon>Amphibia</taxon>
        <taxon>Batrachia</taxon>
        <taxon>Anura</taxon>
        <taxon>Neobatrachia</taxon>
        <taxon>Ranoidea</taxon>
        <taxon>Ranidae</taxon>
        <taxon>Staurois</taxon>
    </lineage>
</organism>
<accession>A0ABN9EY75</accession>
<dbReference type="Proteomes" id="UP001162483">
    <property type="component" value="Unassembled WGS sequence"/>
</dbReference>
<name>A0ABN9EY75_9NEOB</name>
<feature type="non-terminal residue" evidence="1">
    <location>
        <position position="48"/>
    </location>
</feature>
<dbReference type="EMBL" id="CATNWA010016089">
    <property type="protein sequence ID" value="CAI9589765.1"/>
    <property type="molecule type" value="Genomic_DNA"/>
</dbReference>
<evidence type="ECO:0000313" key="1">
    <source>
        <dbReference type="EMBL" id="CAI9589765.1"/>
    </source>
</evidence>
<proteinExistence type="predicted"/>
<comment type="caution">
    <text evidence="1">The sequence shown here is derived from an EMBL/GenBank/DDBJ whole genome shotgun (WGS) entry which is preliminary data.</text>
</comment>
<protein>
    <submittedName>
        <fullName evidence="1">Uncharacterized protein</fullName>
    </submittedName>
</protein>
<reference evidence="1" key="1">
    <citation type="submission" date="2023-05" db="EMBL/GenBank/DDBJ databases">
        <authorList>
            <person name="Stuckert A."/>
        </authorList>
    </citation>
    <scope>NUCLEOTIDE SEQUENCE</scope>
</reference>
<sequence length="48" mass="5133">MWRINPLGSTVNITSMLYCRGGLTIHGAPRAIGDHVGPLCPCPNSKNL</sequence>
<evidence type="ECO:0000313" key="2">
    <source>
        <dbReference type="Proteomes" id="UP001162483"/>
    </source>
</evidence>
<keyword evidence="2" id="KW-1185">Reference proteome</keyword>
<gene>
    <name evidence="1" type="ORF">SPARVUS_LOCUS10941988</name>
</gene>